<dbReference type="InterPro" id="IPR012677">
    <property type="entry name" value="Nucleotide-bd_a/b_plait_sf"/>
</dbReference>
<comment type="function">
    <text evidence="9">Component of the eukaryotic translation initiation factor 3 (eIF-3) complex, which is involved in protein synthesis and, together with other initiation factors, stimulates binding of mRNA and methionyl-tRNAi to the 40S ribosome.</text>
</comment>
<evidence type="ECO:0000313" key="12">
    <source>
        <dbReference type="EMBL" id="SAM03702.1"/>
    </source>
</evidence>
<evidence type="ECO:0000256" key="8">
    <source>
        <dbReference type="HAMAP-Rule" id="MF_03001"/>
    </source>
</evidence>
<sequence>MPGLDYKNLPDREEDIDFSDIYEKHTVTQEDDFNTIVVVDGAPIVDEAKEEKLLGVLKKLFTKGAGGDIKDGGIWMPMSPNAAGKIESKGYLFIDFESAESAHAAVKNLDGHKMSKAHQLSVNKFTDVEKYTKMNDKYVEPVIEEFAPKEHIKSWLADEQARDQFVMYRGDDVSIFWNRKSEDPEHVHTRQNWTETYVQWSPLGSYLATFHIQGIVLWGGPSWSKIVRFVHPGVKLIDFSPCERYLVTWSNEPIQLSKIQNGPSSPFTEYDEGNQAIIWDVHTGALLRSFPSTSSQDDNNANPHAAAANKTVHWPMFKWSSSEKYFARVIPGQQLSIYETPSMGLLEKKSIKIPGIVDFEWSPPSSNQDSAKKTSQQKEEELLAYWTPEVGNQPARVTLMNVPNKEIIRTKNLFNVNDCKLYWQSKGRYLAVKVDRHTKTKKSQFANIEIFRVTEKGIPVETLEIKDPVMAFAWEPHGERFATITTNDPNFGGNPAAAGAGGPAAGGQAAPSSTLKTTVTFYYLDRTSKSHQTGFRPLKVFDKKTANYLFWSPKGRHIVTATLRNASVFDMEFWDLDFEPLNSGNDDSTAAATTAGAAKSATVVQLLATQEHYGVSDIEWDPTGRYVVSGSSMWRQAGDHGFSLWDFKGQSLYKQNIDKFKQLLWRPRPASLLSADQKKKIKKNLRQYAKQFEEMDLAAGDANAAKLIAARRKAVEEWYAWRKATEKQVAQERKDLGKELVRSADDGKSEIIEEWVEEVIEETEEIVE</sequence>
<evidence type="ECO:0000256" key="9">
    <source>
        <dbReference type="PIRNR" id="PIRNR036424"/>
    </source>
</evidence>
<comment type="similarity">
    <text evidence="8 9">Belongs to the eIF-3 subunit B family.</text>
</comment>
<dbReference type="CDD" id="cd12278">
    <property type="entry name" value="RRM_eIF3B"/>
    <property type="match status" value="1"/>
</dbReference>
<feature type="region of interest" description="Disordered" evidence="10">
    <location>
        <begin position="487"/>
        <end position="511"/>
    </location>
</feature>
<dbReference type="SUPFAM" id="SSF50978">
    <property type="entry name" value="WD40 repeat-like"/>
    <property type="match status" value="1"/>
</dbReference>
<keyword evidence="5" id="KW-0677">Repeat</keyword>
<evidence type="ECO:0000256" key="6">
    <source>
        <dbReference type="ARBA" id="ARBA00022884"/>
    </source>
</evidence>
<reference evidence="12" key="1">
    <citation type="submission" date="2016-04" db="EMBL/GenBank/DDBJ databases">
        <authorList>
            <person name="Evans L.H."/>
            <person name="Alamgir A."/>
            <person name="Owens N."/>
            <person name="Weber N.D."/>
            <person name="Virtaneva K."/>
            <person name="Barbian K."/>
            <person name="Babar A."/>
            <person name="Rosenke K."/>
        </authorList>
    </citation>
    <scope>NUCLEOTIDE SEQUENCE [LARGE SCALE GENOMIC DNA]</scope>
    <source>
        <strain evidence="12">CBS 101.48</strain>
    </source>
</reference>
<dbReference type="InterPro" id="IPR015943">
    <property type="entry name" value="WD40/YVTN_repeat-like_dom_sf"/>
</dbReference>
<comment type="subcellular location">
    <subcellularLocation>
        <location evidence="1 8 9">Cytoplasm</location>
    </subcellularLocation>
</comment>
<comment type="subunit">
    <text evidence="8 9">Component of the eukaryotic translation initiation factor 3 (eIF-3) complex.</text>
</comment>
<dbReference type="InterPro" id="IPR036322">
    <property type="entry name" value="WD40_repeat_dom_sf"/>
</dbReference>
<dbReference type="GO" id="GO:0016282">
    <property type="term" value="C:eukaryotic 43S preinitiation complex"/>
    <property type="evidence" value="ECO:0007669"/>
    <property type="project" value="UniProtKB-UniRule"/>
</dbReference>
<evidence type="ECO:0000256" key="10">
    <source>
        <dbReference type="SAM" id="MobiDB-lite"/>
    </source>
</evidence>
<dbReference type="GO" id="GO:0003743">
    <property type="term" value="F:translation initiation factor activity"/>
    <property type="evidence" value="ECO:0007669"/>
    <property type="project" value="UniProtKB-UniRule"/>
</dbReference>
<feature type="domain" description="RRM" evidence="11">
    <location>
        <begin position="35"/>
        <end position="127"/>
    </location>
</feature>
<dbReference type="STRING" id="4829.A0A163TD98"/>
<evidence type="ECO:0000256" key="2">
    <source>
        <dbReference type="ARBA" id="ARBA00022490"/>
    </source>
</evidence>
<evidence type="ECO:0000256" key="3">
    <source>
        <dbReference type="ARBA" id="ARBA00022540"/>
    </source>
</evidence>
<evidence type="ECO:0000256" key="7">
    <source>
        <dbReference type="ARBA" id="ARBA00022917"/>
    </source>
</evidence>
<dbReference type="GO" id="GO:0005852">
    <property type="term" value="C:eukaryotic translation initiation factor 3 complex"/>
    <property type="evidence" value="ECO:0007669"/>
    <property type="project" value="UniProtKB-UniRule"/>
</dbReference>
<evidence type="ECO:0000256" key="5">
    <source>
        <dbReference type="ARBA" id="ARBA00022737"/>
    </source>
</evidence>
<accession>A0A163TD98</accession>
<dbReference type="EMBL" id="LT554228">
    <property type="protein sequence ID" value="SAM03702.1"/>
    <property type="molecule type" value="Genomic_DNA"/>
</dbReference>
<dbReference type="InParanoid" id="A0A163TD98"/>
<dbReference type="FunCoup" id="A0A163TD98">
    <property type="interactions" value="1289"/>
</dbReference>
<dbReference type="OrthoDB" id="10250414at2759"/>
<dbReference type="GO" id="GO:0031369">
    <property type="term" value="F:translation initiation factor binding"/>
    <property type="evidence" value="ECO:0007669"/>
    <property type="project" value="InterPro"/>
</dbReference>
<evidence type="ECO:0000256" key="4">
    <source>
        <dbReference type="ARBA" id="ARBA00022574"/>
    </source>
</evidence>
<evidence type="ECO:0000256" key="1">
    <source>
        <dbReference type="ARBA" id="ARBA00004496"/>
    </source>
</evidence>
<dbReference type="InterPro" id="IPR013979">
    <property type="entry name" value="TIF_beta_prop-like"/>
</dbReference>
<proteinExistence type="inferred from homology"/>
<protein>
    <recommendedName>
        <fullName evidence="8">Eukaryotic translation initiation factor 3 subunit B</fullName>
        <shortName evidence="8">eIF3b</shortName>
    </recommendedName>
    <alternativeName>
        <fullName evidence="8">Eukaryotic translation initiation factor 3 90 kDa subunit homolog</fullName>
        <shortName evidence="8">eIF3 p90</shortName>
    </alternativeName>
    <alternativeName>
        <fullName evidence="8">Translation initiation factor eIF3, p90 subunit homolog</fullName>
    </alternativeName>
</protein>
<keyword evidence="4" id="KW-0853">WD repeat</keyword>
<gene>
    <name evidence="12" type="primary">ABSGL_09545.1 scaffold 11342</name>
    <name evidence="8" type="synonym">PRT1</name>
</gene>
<keyword evidence="7 8" id="KW-0648">Protein biosynthesis</keyword>
<name>A0A163TD98_ABSGL</name>
<dbReference type="InterPro" id="IPR011400">
    <property type="entry name" value="EIF3B"/>
</dbReference>
<dbReference type="SUPFAM" id="SSF54928">
    <property type="entry name" value="RNA-binding domain, RBD"/>
    <property type="match status" value="1"/>
</dbReference>
<dbReference type="PANTHER" id="PTHR14068:SF0">
    <property type="entry name" value="EUKARYOTIC TRANSLATION INITIATION FACTOR 3 SUBUNIT B"/>
    <property type="match status" value="1"/>
</dbReference>
<dbReference type="OMA" id="LWGGPQF"/>
<dbReference type="GO" id="GO:0003723">
    <property type="term" value="F:RNA binding"/>
    <property type="evidence" value="ECO:0007669"/>
    <property type="project" value="UniProtKB-UniRule"/>
</dbReference>
<comment type="function">
    <text evidence="8">RNA-binding component of the eukaryotic translation initiation factor 3 (eIF-3) complex, which is involved in protein synthesis of a specialized repertoire of mRNAs and, together with other initiation factors, stimulates binding of mRNA and methionyl-tRNAi to the 40S ribosome. The eIF-3 complex specifically targets and initiates translation of a subset of mRNAs involved in cell proliferation.</text>
</comment>
<dbReference type="Gene3D" id="3.30.70.330">
    <property type="match status" value="1"/>
</dbReference>
<dbReference type="PANTHER" id="PTHR14068">
    <property type="entry name" value="EUKARYOTIC TRANSLATION INITIATION FACTOR 3 EIF3 -RELATED"/>
    <property type="match status" value="1"/>
</dbReference>
<dbReference type="InterPro" id="IPR035979">
    <property type="entry name" value="RBD_domain_sf"/>
</dbReference>
<dbReference type="GO" id="GO:0033290">
    <property type="term" value="C:eukaryotic 48S preinitiation complex"/>
    <property type="evidence" value="ECO:0007669"/>
    <property type="project" value="UniProtKB-UniRule"/>
</dbReference>
<dbReference type="Gene3D" id="2.130.10.10">
    <property type="entry name" value="YVTN repeat-like/Quinoprotein amine dehydrogenase"/>
    <property type="match status" value="2"/>
</dbReference>
<dbReference type="HAMAP" id="MF_03001">
    <property type="entry name" value="eIF3b"/>
    <property type="match status" value="1"/>
</dbReference>
<evidence type="ECO:0000259" key="11">
    <source>
        <dbReference type="PROSITE" id="PS50102"/>
    </source>
</evidence>
<keyword evidence="6 8" id="KW-0694">RNA-binding</keyword>
<dbReference type="InterPro" id="IPR000504">
    <property type="entry name" value="RRM_dom"/>
</dbReference>
<dbReference type="PROSITE" id="PS50102">
    <property type="entry name" value="RRM"/>
    <property type="match status" value="1"/>
</dbReference>
<dbReference type="Proteomes" id="UP000078561">
    <property type="component" value="Unassembled WGS sequence"/>
</dbReference>
<keyword evidence="2 8" id="KW-0963">Cytoplasm</keyword>
<evidence type="ECO:0000313" key="13">
    <source>
        <dbReference type="Proteomes" id="UP000078561"/>
    </source>
</evidence>
<dbReference type="PIRSF" id="PIRSF036424">
    <property type="entry name" value="eIF3b"/>
    <property type="match status" value="1"/>
</dbReference>
<keyword evidence="13" id="KW-1185">Reference proteome</keyword>
<dbReference type="InterPro" id="IPR034363">
    <property type="entry name" value="eIF3B_RRM"/>
</dbReference>
<organism evidence="12">
    <name type="scientific">Absidia glauca</name>
    <name type="common">Pin mould</name>
    <dbReference type="NCBI Taxonomy" id="4829"/>
    <lineage>
        <taxon>Eukaryota</taxon>
        <taxon>Fungi</taxon>
        <taxon>Fungi incertae sedis</taxon>
        <taxon>Mucoromycota</taxon>
        <taxon>Mucoromycotina</taxon>
        <taxon>Mucoromycetes</taxon>
        <taxon>Mucorales</taxon>
        <taxon>Cunninghamellaceae</taxon>
        <taxon>Absidia</taxon>
    </lineage>
</organism>
<keyword evidence="3 8" id="KW-0396">Initiation factor</keyword>
<dbReference type="GO" id="GO:0001732">
    <property type="term" value="P:formation of cytoplasmic translation initiation complex"/>
    <property type="evidence" value="ECO:0007669"/>
    <property type="project" value="UniProtKB-UniRule"/>
</dbReference>
<dbReference type="FunFam" id="2.130.10.10:FF:000419">
    <property type="entry name" value="Eukaryotic translation initiation factor 3 subunit B"/>
    <property type="match status" value="1"/>
</dbReference>
<dbReference type="Pfam" id="PF08662">
    <property type="entry name" value="eIF2A"/>
    <property type="match status" value="2"/>
</dbReference>
<dbReference type="AlphaFoldDB" id="A0A163TD98"/>